<evidence type="ECO:0000256" key="1">
    <source>
        <dbReference type="SAM" id="MobiDB-lite"/>
    </source>
</evidence>
<feature type="region of interest" description="Disordered" evidence="1">
    <location>
        <begin position="1"/>
        <end position="93"/>
    </location>
</feature>
<dbReference type="Proteomes" id="UP000324222">
    <property type="component" value="Unassembled WGS sequence"/>
</dbReference>
<evidence type="ECO:0000313" key="3">
    <source>
        <dbReference type="Proteomes" id="UP000324222"/>
    </source>
</evidence>
<proteinExistence type="predicted"/>
<feature type="compositionally biased region" description="Polar residues" evidence="1">
    <location>
        <begin position="62"/>
        <end position="93"/>
    </location>
</feature>
<keyword evidence="3" id="KW-1185">Reference proteome</keyword>
<evidence type="ECO:0000313" key="2">
    <source>
        <dbReference type="EMBL" id="MPC39746.1"/>
    </source>
</evidence>
<gene>
    <name evidence="2" type="ORF">E2C01_033294</name>
</gene>
<comment type="caution">
    <text evidence="2">The sequence shown here is derived from an EMBL/GenBank/DDBJ whole genome shotgun (WGS) entry which is preliminary data.</text>
</comment>
<organism evidence="2 3">
    <name type="scientific">Portunus trituberculatus</name>
    <name type="common">Swimming crab</name>
    <name type="synonym">Neptunus trituberculatus</name>
    <dbReference type="NCBI Taxonomy" id="210409"/>
    <lineage>
        <taxon>Eukaryota</taxon>
        <taxon>Metazoa</taxon>
        <taxon>Ecdysozoa</taxon>
        <taxon>Arthropoda</taxon>
        <taxon>Crustacea</taxon>
        <taxon>Multicrustacea</taxon>
        <taxon>Malacostraca</taxon>
        <taxon>Eumalacostraca</taxon>
        <taxon>Eucarida</taxon>
        <taxon>Decapoda</taxon>
        <taxon>Pleocyemata</taxon>
        <taxon>Brachyura</taxon>
        <taxon>Eubrachyura</taxon>
        <taxon>Portunoidea</taxon>
        <taxon>Portunidae</taxon>
        <taxon>Portuninae</taxon>
        <taxon>Portunus</taxon>
    </lineage>
</organism>
<feature type="compositionally biased region" description="Basic and acidic residues" evidence="1">
    <location>
        <begin position="1"/>
        <end position="10"/>
    </location>
</feature>
<feature type="compositionally biased region" description="Low complexity" evidence="1">
    <location>
        <begin position="18"/>
        <end position="29"/>
    </location>
</feature>
<dbReference type="AlphaFoldDB" id="A0A5B7F321"/>
<name>A0A5B7F321_PORTR</name>
<protein>
    <submittedName>
        <fullName evidence="2">Uncharacterized protein</fullName>
    </submittedName>
</protein>
<dbReference type="EMBL" id="VSRR010004463">
    <property type="protein sequence ID" value="MPC39746.1"/>
    <property type="molecule type" value="Genomic_DNA"/>
</dbReference>
<sequence length="93" mass="10238">MQQEMLKQRPCEGNLFLARSSSRAARRASPPGALGRLDRTRPATAMVTSDHNPSEKERKKNPSNGLSMISATQCLEISGASDESQNNDIPRRK</sequence>
<accession>A0A5B7F321</accession>
<reference evidence="2 3" key="1">
    <citation type="submission" date="2019-05" db="EMBL/GenBank/DDBJ databases">
        <title>Another draft genome of Portunus trituberculatus and its Hox gene families provides insights of decapod evolution.</title>
        <authorList>
            <person name="Jeong J.-H."/>
            <person name="Song I."/>
            <person name="Kim S."/>
            <person name="Choi T."/>
            <person name="Kim D."/>
            <person name="Ryu S."/>
            <person name="Kim W."/>
        </authorList>
    </citation>
    <scope>NUCLEOTIDE SEQUENCE [LARGE SCALE GENOMIC DNA]</scope>
    <source>
        <tissue evidence="2">Muscle</tissue>
    </source>
</reference>